<dbReference type="Pfam" id="PF07728">
    <property type="entry name" value="AAA_5"/>
    <property type="match status" value="3"/>
</dbReference>
<keyword evidence="4" id="KW-1185">Reference proteome</keyword>
<accession>A0A1Z5JCP3</accession>
<dbReference type="InterPro" id="IPR027417">
    <property type="entry name" value="P-loop_NTPase"/>
</dbReference>
<dbReference type="GO" id="GO:0005737">
    <property type="term" value="C:cytoplasm"/>
    <property type="evidence" value="ECO:0007669"/>
    <property type="project" value="TreeGrafter"/>
</dbReference>
<evidence type="ECO:0000259" key="2">
    <source>
        <dbReference type="Pfam" id="PF07728"/>
    </source>
</evidence>
<dbReference type="InParanoid" id="A0A1Z5JCP3"/>
<dbReference type="PANTHER" id="PTHR21610">
    <property type="entry name" value="VON WILLEBRAND FACTOR A DOMAIN-CONTAINING PROTEIN 8"/>
    <property type="match status" value="1"/>
</dbReference>
<dbReference type="InterPro" id="IPR039891">
    <property type="entry name" value="VWA8"/>
</dbReference>
<dbReference type="Gene3D" id="3.40.50.410">
    <property type="entry name" value="von Willebrand factor, type A domain"/>
    <property type="match status" value="1"/>
</dbReference>
<evidence type="ECO:0000313" key="3">
    <source>
        <dbReference type="EMBL" id="GAX11531.1"/>
    </source>
</evidence>
<proteinExistence type="predicted"/>
<reference evidence="3 4" key="1">
    <citation type="journal article" date="2015" name="Plant Cell">
        <title>Oil accumulation by the oleaginous diatom Fistulifera solaris as revealed by the genome and transcriptome.</title>
        <authorList>
            <person name="Tanaka T."/>
            <person name="Maeda Y."/>
            <person name="Veluchamy A."/>
            <person name="Tanaka M."/>
            <person name="Abida H."/>
            <person name="Marechal E."/>
            <person name="Bowler C."/>
            <person name="Muto M."/>
            <person name="Sunaga Y."/>
            <person name="Tanaka M."/>
            <person name="Yoshino T."/>
            <person name="Taniguchi T."/>
            <person name="Fukuda Y."/>
            <person name="Nemoto M."/>
            <person name="Matsumoto M."/>
            <person name="Wong P.S."/>
            <person name="Aburatani S."/>
            <person name="Fujibuchi W."/>
        </authorList>
    </citation>
    <scope>NUCLEOTIDE SEQUENCE [LARGE SCALE GENOMIC DNA]</scope>
    <source>
        <strain evidence="3 4">JPCC DA0580</strain>
    </source>
</reference>
<gene>
    <name evidence="3" type="ORF">FisN_22Lh223</name>
</gene>
<evidence type="ECO:0000313" key="4">
    <source>
        <dbReference type="Proteomes" id="UP000198406"/>
    </source>
</evidence>
<feature type="compositionally biased region" description="Gly residues" evidence="1">
    <location>
        <begin position="1032"/>
        <end position="1050"/>
    </location>
</feature>
<feature type="region of interest" description="Disordered" evidence="1">
    <location>
        <begin position="1002"/>
        <end position="1052"/>
    </location>
</feature>
<feature type="domain" description="ATPase dynein-related AAA" evidence="2">
    <location>
        <begin position="412"/>
        <end position="558"/>
    </location>
</feature>
<dbReference type="Gene3D" id="3.40.50.300">
    <property type="entry name" value="P-loop containing nucleotide triphosphate hydrolases"/>
    <property type="match status" value="3"/>
</dbReference>
<dbReference type="OrthoDB" id="5186at2759"/>
<dbReference type="SUPFAM" id="SSF53300">
    <property type="entry name" value="vWA-like"/>
    <property type="match status" value="1"/>
</dbReference>
<dbReference type="InterPro" id="IPR036465">
    <property type="entry name" value="vWFA_dom_sf"/>
</dbReference>
<feature type="domain" description="ATPase dynein-related AAA" evidence="2">
    <location>
        <begin position="99"/>
        <end position="249"/>
    </location>
</feature>
<name>A0A1Z5JCP3_FISSO</name>
<protein>
    <recommendedName>
        <fullName evidence="2">ATPase dynein-related AAA domain-containing protein</fullName>
    </recommendedName>
</protein>
<dbReference type="GO" id="GO:0005524">
    <property type="term" value="F:ATP binding"/>
    <property type="evidence" value="ECO:0007669"/>
    <property type="project" value="InterPro"/>
</dbReference>
<comment type="caution">
    <text evidence="3">The sequence shown here is derived from an EMBL/GenBank/DDBJ whole genome shotgun (WGS) entry which is preliminary data.</text>
</comment>
<dbReference type="SUPFAM" id="SSF52540">
    <property type="entry name" value="P-loop containing nucleoside triphosphate hydrolases"/>
    <property type="match status" value="3"/>
</dbReference>
<dbReference type="InterPro" id="IPR011704">
    <property type="entry name" value="ATPase_dyneun-rel_AAA"/>
</dbReference>
<dbReference type="Proteomes" id="UP000198406">
    <property type="component" value="Unassembled WGS sequence"/>
</dbReference>
<evidence type="ECO:0000256" key="1">
    <source>
        <dbReference type="SAM" id="MobiDB-lite"/>
    </source>
</evidence>
<feature type="domain" description="ATPase dynein-related AAA" evidence="2">
    <location>
        <begin position="728"/>
        <end position="830"/>
    </location>
</feature>
<dbReference type="EMBL" id="BDSP01000041">
    <property type="protein sequence ID" value="GAX11531.1"/>
    <property type="molecule type" value="Genomic_DNA"/>
</dbReference>
<dbReference type="GO" id="GO:0016887">
    <property type="term" value="F:ATP hydrolysis activity"/>
    <property type="evidence" value="ECO:0007669"/>
    <property type="project" value="InterPro"/>
</dbReference>
<sequence length="1366" mass="153247">MRTVKHQVHQIEHYKCEIMYQTGCCARFPSAGFLVRRTRTALHFATSSSPETFVRIGNVKIKRGPNSSHVNYLKNVQKFPSSLSHFRWMLQKDLLQQDFCLVGADAWWRRQLVMAYAELIQRPIQVISITADLTESDLKQRRELSKAPNGRVELTFRNAPPVQAAIEGHLLLLDGLERASRNVLPTLNNLLEHRSMNLEDGRLLVSPDRYKELSHANDMLIPVHPEFRVIATTEVASSASLDPPLRSRFQMRRVDTTTDDILANYGDSEWLSTLVLALQGSSPFPLIQFPVTQSLLHDYPSEDPYSVFVRSYPIVKKLDHKKTAAFEIAWQQVSGTPMTDQLSSYLVTAVQRTSDKMASVIFADDNSSVHIERAVPCGPKELQKISTSSFYQTAGLRSLFAKMVQSHGRGCDLLLVSPPGEGKTALALFFSQKLGYDMYWMHLHAEQTDLFLRRATVRGETTWESTPLLQAIEAGGLVLLDGLEKLRPDVQASLQSLCTERDFFLADGRRILPSEKDPGGREDTRIIHVHPSFRIIALATHKDNNSFTWLSGNLASMFHTFFLPIPTDDCLRAILNSAVPRRSSELLDYLIKLRTIVSASVARECGVEPLSVRKLIQILRRAKDPSDLLRVVNQVLVADLLPQTQRGTLDTVLRHRVKLPTTGGKMSSRSEQIIARTDSVSIGTFTMKRNCAVSQPELVPRPRFFDIPSHISTIKDLLLDWSEGERAFLLLGSQGVGKNMLVDRLCEIANWEREYIQLHRDSTIGQITLQPSVESGQIVWHDSPLVRAVIHGRSLVVDEADKAPIEVLAVLKSLVEDGELLLGDGRRISRSIEAGDSDTIPIHPSFTVWVLANRPGFPFMGNAFFGLIGDCFSTRVVANPDLKSEVKLLEYYGPRVSREVIKSLSSCFAELRSMSDQQILSYPYSAREAVAIVKHLNQFPEDNVSTAVHNVLDFDSFDDATYKTLIGVFAQHGITLDNYGGTWKEKSSGYKDLAIEFTNHDKEGISSQPPELKSPKVGKWDDDNEAHVGGNQWAGGTGGSDTAGLGGRGGPYRLDRGHKVHQVSEEAKAQVGKDAAKTARLMAQRELEQKLREINMNDNEWDMYQQFVNPIKSDIVNLRAILNKAELTQPEKGWIRKQSHGEIDEMRLVDGVTGDKYIYKRRGYLEESGPTPKPKRLRFVVDVSGSMYRFNGYDSRLVRCLEATNLIMEAFNGMESRFDYSIVGHSGDSACIHLVNSGDPPSNEKQRMRILQTMIAHSQYCQSGDNTLQAMEQAIAFVSSQNSDDDSESLVIGISDANLERYDIHPRQLGKVMETNDKTRAHCVFIASFGREAEDIKNELPIGRGHVCMQTSDLPRIVKRVMLDEL</sequence>
<dbReference type="PANTHER" id="PTHR21610:SF9">
    <property type="entry name" value="VON WILLEBRAND FACTOR A DOMAIN-CONTAINING PROTEIN 8"/>
    <property type="match status" value="1"/>
</dbReference>
<organism evidence="3 4">
    <name type="scientific">Fistulifera solaris</name>
    <name type="common">Oleaginous diatom</name>
    <dbReference type="NCBI Taxonomy" id="1519565"/>
    <lineage>
        <taxon>Eukaryota</taxon>
        <taxon>Sar</taxon>
        <taxon>Stramenopiles</taxon>
        <taxon>Ochrophyta</taxon>
        <taxon>Bacillariophyta</taxon>
        <taxon>Bacillariophyceae</taxon>
        <taxon>Bacillariophycidae</taxon>
        <taxon>Naviculales</taxon>
        <taxon>Naviculaceae</taxon>
        <taxon>Fistulifera</taxon>
    </lineage>
</organism>